<evidence type="ECO:0000256" key="1">
    <source>
        <dbReference type="ARBA" id="ARBA00004442"/>
    </source>
</evidence>
<gene>
    <name evidence="6" type="ordered locus">AciX9_4105</name>
</gene>
<dbReference type="Gene3D" id="2.40.170.20">
    <property type="entry name" value="TonB-dependent receptor, beta-barrel domain"/>
    <property type="match status" value="1"/>
</dbReference>
<evidence type="ECO:0000256" key="3">
    <source>
        <dbReference type="ARBA" id="ARBA00023237"/>
    </source>
</evidence>
<feature type="signal peptide" evidence="4">
    <location>
        <begin position="1"/>
        <end position="30"/>
    </location>
</feature>
<dbReference type="Proteomes" id="UP000000343">
    <property type="component" value="Plasmid pACIX901"/>
</dbReference>
<keyword evidence="7" id="KW-1185">Reference proteome</keyword>
<keyword evidence="6" id="KW-0614">Plasmid</keyword>
<evidence type="ECO:0000256" key="2">
    <source>
        <dbReference type="ARBA" id="ARBA00023136"/>
    </source>
</evidence>
<keyword evidence="4" id="KW-0732">Signal</keyword>
<feature type="chain" id="PRO_5003230269" evidence="4">
    <location>
        <begin position="31"/>
        <end position="1152"/>
    </location>
</feature>
<dbReference type="KEGG" id="acm:AciX9_4105"/>
<evidence type="ECO:0000256" key="4">
    <source>
        <dbReference type="SAM" id="SignalP"/>
    </source>
</evidence>
<dbReference type="SUPFAM" id="SSF56935">
    <property type="entry name" value="Porins"/>
    <property type="match status" value="1"/>
</dbReference>
<dbReference type="GO" id="GO:0009279">
    <property type="term" value="C:cell outer membrane"/>
    <property type="evidence" value="ECO:0007669"/>
    <property type="project" value="UniProtKB-SubCell"/>
</dbReference>
<dbReference type="Gene3D" id="2.60.40.1120">
    <property type="entry name" value="Carboxypeptidase-like, regulatory domain"/>
    <property type="match status" value="1"/>
</dbReference>
<reference evidence="7" key="1">
    <citation type="submission" date="2011-01" db="EMBL/GenBank/DDBJ databases">
        <title>Complete sequence of plasmid1 of Acidobacterium sp. MP5ACTX9.</title>
        <authorList>
            <consortium name="US DOE Joint Genome Institute"/>
            <person name="Lucas S."/>
            <person name="Copeland A."/>
            <person name="Lapidus A."/>
            <person name="Cheng J.-F."/>
            <person name="Goodwin L."/>
            <person name="Pitluck S."/>
            <person name="Teshima H."/>
            <person name="Detter J.C."/>
            <person name="Han C."/>
            <person name="Tapia R."/>
            <person name="Land M."/>
            <person name="Hauser L."/>
            <person name="Kyrpides N."/>
            <person name="Ivanova N."/>
            <person name="Ovchinnikova G."/>
            <person name="Pagani I."/>
            <person name="Rawat S.R."/>
            <person name="Mannisto M."/>
            <person name="Haggblom M.M."/>
            <person name="Woyke T."/>
        </authorList>
    </citation>
    <scope>NUCLEOTIDE SEQUENCE [LARGE SCALE GENOMIC DNA]</scope>
    <source>
        <strain evidence="7">MP5ACTX9</strain>
        <plasmid evidence="7">Plasmid pACIX901</plasmid>
    </source>
</reference>
<dbReference type="RefSeq" id="WP_013572797.1">
    <property type="nucleotide sequence ID" value="NC_015057.1"/>
</dbReference>
<feature type="domain" description="TonB-dependent transporter Oar-like beta-barrel" evidence="5">
    <location>
        <begin position="256"/>
        <end position="1145"/>
    </location>
</feature>
<dbReference type="InterPro" id="IPR036942">
    <property type="entry name" value="Beta-barrel_TonB_sf"/>
</dbReference>
<dbReference type="Pfam" id="PF13620">
    <property type="entry name" value="CarboxypepD_reg"/>
    <property type="match status" value="1"/>
</dbReference>
<dbReference type="InterPro" id="IPR013784">
    <property type="entry name" value="Carb-bd-like_fold"/>
</dbReference>
<dbReference type="Pfam" id="PF25183">
    <property type="entry name" value="OMP_b-brl_4"/>
    <property type="match status" value="1"/>
</dbReference>
<dbReference type="OrthoDB" id="97893at2"/>
<evidence type="ECO:0000313" key="7">
    <source>
        <dbReference type="Proteomes" id="UP000000343"/>
    </source>
</evidence>
<proteinExistence type="predicted"/>
<dbReference type="GO" id="GO:0030246">
    <property type="term" value="F:carbohydrate binding"/>
    <property type="evidence" value="ECO:0007669"/>
    <property type="project" value="InterPro"/>
</dbReference>
<dbReference type="HOGENOM" id="CLU_006298_0_0_0"/>
<organism evidence="7">
    <name type="scientific">Granulicella tundricola (strain ATCC BAA-1859 / DSM 23138 / MP5ACTX9)</name>
    <dbReference type="NCBI Taxonomy" id="1198114"/>
    <lineage>
        <taxon>Bacteria</taxon>
        <taxon>Pseudomonadati</taxon>
        <taxon>Acidobacteriota</taxon>
        <taxon>Terriglobia</taxon>
        <taxon>Terriglobales</taxon>
        <taxon>Acidobacteriaceae</taxon>
        <taxon>Granulicella</taxon>
    </lineage>
</organism>
<accession>E8X601</accession>
<dbReference type="EMBL" id="CP002481">
    <property type="protein sequence ID" value="ADW70885.1"/>
    <property type="molecule type" value="Genomic_DNA"/>
</dbReference>
<keyword evidence="2" id="KW-0472">Membrane</keyword>
<dbReference type="AlphaFoldDB" id="E8X601"/>
<geneLocation type="plasmid" evidence="6 7">
    <name>pACIX901</name>
</geneLocation>
<dbReference type="InterPro" id="IPR057601">
    <property type="entry name" value="Oar-like_b-barrel"/>
</dbReference>
<sequence>MTARIWNSLWTAKGRFVVLFLLALSLTAVASNAQTAGTGNIQGNVVDATGAIVQGAAVTATNTATQTKHTAVTEGNGSYSFPNLDVGTYTVEVGAKGFQGYKQSNIALEVGSSIAVNVSLTIGTESQTIEVQATGIALQTEDSSFKQTIDQKTVTELPLNGRLMTQLITLSGGSVNANENNDQQGSKTFATSAVVSVAGGQGNQTDYRLDGGDHNDYMTNINLPFPFPDAVSQFSVETTALGAQSGLHPGGLVNVVTRSGSNQWHGTAFEFLRNNYLNATNFFSTCKIVAPATTCSAKDTLHQNQFGGTIGGKIMRDKLFFFGGYQRTNQSSTQASTTAFVPTAANLAGDFSVTDGPNCQKTGLQLLNPQTGAVLANNQISPTAFNPQALALLKYLPATSDPCGKVTYAIPLQVQENQFISRVDATINARNSLYGRYLLDGYTSPAYFSPTNVLLTTQPGNIERAQGLTIGETFVINSNLVNAFHATATRRRDNRGPAATGISPTTLGVNVYVPVDPGLLLTVTNKFSTYCGTCAVAHFNDNTFSFSDDVNWLIGKHQIAFGGEFVRSQLNISNIYESDGKFTFSGTYSQKGPAGKSAGGTGADANLDFLTGSMSGYEQSKAQQNALRGSIPSLYVQDVYHPTKRLVLSAGVRWDPEFFPADYFGRGSEFSMAGLLAGTISSVYPNAPAGSSFYGDPGVPKAFTKNSPYQFSPRVGVTFDPTGGGKTVFRAGAALVYDEPNFFTGQRTNQNPPFAQTIANTPVNVPLSLTNPWSNGTQTTNPFPQPFKPTAATVFPNGGQYIVLTPQFHSPYSIQYTASMQQEFGKGWEFQIDYIGNRTDFLPYGYPLDAAVYIPGTCNGTPCSSLGNTASRYALTLANATQGPKYSGGGGGSILIKPGANASYNGMVTTIQHRLSSTFVFLANYTWSHCIDISDNTADVAGTSVQNPSNIKGDRANCGFDYRDVFNTTIVASSHFALTGWKAQLINNWEISPLVHITDGAPFTVTAGQDNSLTAVNNDRANLINPNTVFTHTKVVAPGTSGAAFTQFVNPSAFSANATGTFGNSGRFAFRGPDFLQVDSSLSRIFPIHDRLALDLRFEAFNVLNHPNFAGPGSTGFAGSSSSILSSTFGQITSTVNNYGARIFQAAAKITF</sequence>
<keyword evidence="6" id="KW-0675">Receptor</keyword>
<keyword evidence="3" id="KW-0998">Cell outer membrane</keyword>
<evidence type="ECO:0000313" key="6">
    <source>
        <dbReference type="EMBL" id="ADW70885.1"/>
    </source>
</evidence>
<dbReference type="SUPFAM" id="SSF49452">
    <property type="entry name" value="Starch-binding domain-like"/>
    <property type="match status" value="1"/>
</dbReference>
<comment type="subcellular location">
    <subcellularLocation>
        <location evidence="1">Cell outer membrane</location>
    </subcellularLocation>
</comment>
<protein>
    <submittedName>
        <fullName evidence="6">TonB-dependent receptor</fullName>
    </submittedName>
</protein>
<evidence type="ECO:0000259" key="5">
    <source>
        <dbReference type="Pfam" id="PF25183"/>
    </source>
</evidence>
<name>E8X601_GRATM</name>